<dbReference type="AlphaFoldDB" id="A0A2I2F6I6"/>
<dbReference type="Proteomes" id="UP000234585">
    <property type="component" value="Unassembled WGS sequence"/>
</dbReference>
<accession>A0A2I2F6I6</accession>
<dbReference type="EMBL" id="KZ559153">
    <property type="protein sequence ID" value="PLB36196.1"/>
    <property type="molecule type" value="Genomic_DNA"/>
</dbReference>
<keyword evidence="3" id="KW-1185">Reference proteome</keyword>
<keyword evidence="1" id="KW-1133">Transmembrane helix</keyword>
<protein>
    <submittedName>
        <fullName evidence="2">Uncharacterized protein</fullName>
    </submittedName>
</protein>
<evidence type="ECO:0000313" key="2">
    <source>
        <dbReference type="EMBL" id="PLB36196.1"/>
    </source>
</evidence>
<dbReference type="GeneID" id="36520505"/>
<evidence type="ECO:0000313" key="3">
    <source>
        <dbReference type="Proteomes" id="UP000234585"/>
    </source>
</evidence>
<keyword evidence="1" id="KW-0812">Transmembrane</keyword>
<reference evidence="2 3" key="1">
    <citation type="submission" date="2017-12" db="EMBL/GenBank/DDBJ databases">
        <authorList>
            <consortium name="DOE Joint Genome Institute"/>
            <person name="Haridas S."/>
            <person name="Kjaerbolling I."/>
            <person name="Vesth T.C."/>
            <person name="Frisvad J.C."/>
            <person name="Nybo J.L."/>
            <person name="Theobald S."/>
            <person name="Kuo A."/>
            <person name="Bowyer P."/>
            <person name="Matsuda Y."/>
            <person name="Mondo S."/>
            <person name="Lyhne E.K."/>
            <person name="Kogle M.E."/>
            <person name="Clum A."/>
            <person name="Lipzen A."/>
            <person name="Salamov A."/>
            <person name="Ngan C.Y."/>
            <person name="Daum C."/>
            <person name="Chiniquy J."/>
            <person name="Barry K."/>
            <person name="LaButti K."/>
            <person name="Simmons B.A."/>
            <person name="Magnuson J.K."/>
            <person name="Mortensen U.H."/>
            <person name="Larsen T.O."/>
            <person name="Grigoriev I.V."/>
            <person name="Baker S.E."/>
            <person name="Andersen M.R."/>
            <person name="Nordberg H.P."/>
            <person name="Cantor M.N."/>
            <person name="Hua S.X."/>
        </authorList>
    </citation>
    <scope>NUCLEOTIDE SEQUENCE [LARGE SCALE GENOMIC DNA]</scope>
    <source>
        <strain evidence="2 3">CBS 102.13</strain>
    </source>
</reference>
<keyword evidence="1" id="KW-0472">Membrane</keyword>
<evidence type="ECO:0000256" key="1">
    <source>
        <dbReference type="SAM" id="Phobius"/>
    </source>
</evidence>
<feature type="transmembrane region" description="Helical" evidence="1">
    <location>
        <begin position="47"/>
        <end position="68"/>
    </location>
</feature>
<organism evidence="2 3">
    <name type="scientific">Aspergillus candidus</name>
    <dbReference type="NCBI Taxonomy" id="41067"/>
    <lineage>
        <taxon>Eukaryota</taxon>
        <taxon>Fungi</taxon>
        <taxon>Dikarya</taxon>
        <taxon>Ascomycota</taxon>
        <taxon>Pezizomycotina</taxon>
        <taxon>Eurotiomycetes</taxon>
        <taxon>Eurotiomycetidae</taxon>
        <taxon>Eurotiales</taxon>
        <taxon>Aspergillaceae</taxon>
        <taxon>Aspergillus</taxon>
        <taxon>Aspergillus subgen. Circumdati</taxon>
    </lineage>
</organism>
<sequence>MGLIYLHSAYELVTIHWVFYLLASWSGWRIVFAICESRLECWWEIGVSFYILHYLFFFFFYFYFGLLIGGGEVY</sequence>
<dbReference type="RefSeq" id="XP_024670208.1">
    <property type="nucleotide sequence ID" value="XM_024813345.1"/>
</dbReference>
<gene>
    <name evidence="2" type="ORF">BDW47DRAFT_108939</name>
</gene>
<proteinExistence type="predicted"/>
<feature type="transmembrane region" description="Helical" evidence="1">
    <location>
        <begin position="15"/>
        <end position="35"/>
    </location>
</feature>
<name>A0A2I2F6I6_ASPCN</name>